<reference evidence="12" key="1">
    <citation type="submission" date="2021-10" db="EMBL/GenBank/DDBJ databases">
        <title>Tropical sea cucumber genome reveals ecological adaptation and Cuvierian tubules defense mechanism.</title>
        <authorList>
            <person name="Chen T."/>
        </authorList>
    </citation>
    <scope>NUCLEOTIDE SEQUENCE</scope>
    <source>
        <strain evidence="12">Nanhai2018</strain>
        <tissue evidence="12">Muscle</tissue>
    </source>
</reference>
<evidence type="ECO:0000256" key="4">
    <source>
        <dbReference type="ARBA" id="ARBA00022574"/>
    </source>
</evidence>
<dbReference type="PROSITE" id="PS50102">
    <property type="entry name" value="RRM"/>
    <property type="match status" value="1"/>
</dbReference>
<dbReference type="PANTHER" id="PTHR14068:SF0">
    <property type="entry name" value="EUKARYOTIC TRANSLATION INITIATION FACTOR 3 SUBUNIT B"/>
    <property type="match status" value="1"/>
</dbReference>
<dbReference type="CDD" id="cd12278">
    <property type="entry name" value="RRM_eIF3B"/>
    <property type="match status" value="1"/>
</dbReference>
<keyword evidence="3 9" id="KW-0396">Initiation factor</keyword>
<evidence type="ECO:0000313" key="12">
    <source>
        <dbReference type="EMBL" id="KAJ8037506.1"/>
    </source>
</evidence>
<comment type="caution">
    <text evidence="12">The sequence shown here is derived from an EMBL/GenBank/DDBJ whole genome shotgun (WGS) entry which is preliminary data.</text>
</comment>
<dbReference type="OrthoDB" id="10250414at2759"/>
<comment type="similarity">
    <text evidence="9">Belongs to the eIF-3 subunit B family.</text>
</comment>
<dbReference type="SMART" id="SM00360">
    <property type="entry name" value="RRM"/>
    <property type="match status" value="1"/>
</dbReference>
<dbReference type="HAMAP" id="MF_03001">
    <property type="entry name" value="eIF3b"/>
    <property type="match status" value="1"/>
</dbReference>
<dbReference type="EMBL" id="JAIZAY010000008">
    <property type="protein sequence ID" value="KAJ8037506.1"/>
    <property type="molecule type" value="Genomic_DNA"/>
</dbReference>
<evidence type="ECO:0000256" key="2">
    <source>
        <dbReference type="ARBA" id="ARBA00022490"/>
    </source>
</evidence>
<feature type="region of interest" description="Disordered" evidence="10">
    <location>
        <begin position="44"/>
        <end position="132"/>
    </location>
</feature>
<feature type="region of interest" description="Disordered" evidence="10">
    <location>
        <begin position="1"/>
        <end position="24"/>
    </location>
</feature>
<dbReference type="AlphaFoldDB" id="A0A9Q1C3X1"/>
<dbReference type="GO" id="GO:0003743">
    <property type="term" value="F:translation initiation factor activity"/>
    <property type="evidence" value="ECO:0007669"/>
    <property type="project" value="UniProtKB-UniRule"/>
</dbReference>
<keyword evidence="4" id="KW-0853">WD repeat</keyword>
<dbReference type="InterPro" id="IPR015943">
    <property type="entry name" value="WD40/YVTN_repeat-like_dom_sf"/>
</dbReference>
<feature type="domain" description="RRM" evidence="11">
    <location>
        <begin position="207"/>
        <end position="290"/>
    </location>
</feature>
<name>A0A9Q1C3X1_HOLLE</name>
<dbReference type="GO" id="GO:0003723">
    <property type="term" value="F:RNA binding"/>
    <property type="evidence" value="ECO:0007669"/>
    <property type="project" value="UniProtKB-UniRule"/>
</dbReference>
<evidence type="ECO:0000313" key="13">
    <source>
        <dbReference type="Proteomes" id="UP001152320"/>
    </source>
</evidence>
<comment type="subunit">
    <text evidence="8">Component of the eukaryotic translation initiation factor 3 (eIF-3) complex. The eIF-3 complex interacts with pix. Interacts with mxt.</text>
</comment>
<keyword evidence="7 9" id="KW-0648">Protein biosynthesis</keyword>
<accession>A0A9Q1C3X1</accession>
<dbReference type="FunFam" id="2.130.10.10:FF:001060">
    <property type="entry name" value="Eukaryotic translation initiation factor 3 subunit B"/>
    <property type="match status" value="1"/>
</dbReference>
<evidence type="ECO:0000256" key="8">
    <source>
        <dbReference type="ARBA" id="ARBA00047068"/>
    </source>
</evidence>
<comment type="function">
    <text evidence="9">RNA-binding component of the eukaryotic translation initiation factor 3 (eIF-3) complex, which is involved in protein synthesis of a specialized repertoire of mRNAs and, together with other initiation factors, stimulates binding of mRNA and methionyl-tRNAi to the 40S ribosome. The eIF-3 complex specifically targets and initiates translation of a subset of mRNAs involved in cell proliferation.</text>
</comment>
<dbReference type="InterPro" id="IPR013979">
    <property type="entry name" value="TIF_beta_prop-like"/>
</dbReference>
<dbReference type="GO" id="GO:0033290">
    <property type="term" value="C:eukaryotic 48S preinitiation complex"/>
    <property type="evidence" value="ECO:0007669"/>
    <property type="project" value="UniProtKB-UniRule"/>
</dbReference>
<comment type="subcellular location">
    <subcellularLocation>
        <location evidence="1 9">Cytoplasm</location>
    </subcellularLocation>
</comment>
<sequence>MLSQDKTDYTYSRSPSYSLDVNSDNNMDNYDVPFMSRRSYKASYVPSVTPHSRMPPKDTASSRRRSARLAAQNGEDFPDQSVSTQFSSHATIKPSQVRPRSVDPAMGRAKVAPRSLRGRRSTNQSGLFSENDYGREEQSLTHLYDLQKIVTNDQEVWDMIKLNVSPRDDYKPFLIVTGLDEFDDTELSELLGDLLKQKPAEAVGIDSVIVVDNIPQVGQDRISKLRNVIRKIFSKYGEITTEHYPEENGKTKGFIFLEYDSHDHAVQAAKNMTGYKLDKSHTFSVNLFLDFDSYGNIPNDWVPPEKQNFVDHGNLKSWLLDPDCHDQYSVIYDGGETTAIFKNTPTEGVLVEARKRWTETFVRWSPLGTYLATMHQKGIALWGGEKFVQIKRFAHQGVQLIDFSPCERYMVSFSPILSTSDEPMAIIVWDTRTGYKKRAFHCETASQWPIFKWSPDGKFFARLSTDVLSVYETPSCGLLDKKSIKIPGIKDFSWSPSENILAYWTPEAKDNPARVTLIEIPSRKELRVKNLFNVGDCKMHWQLQGDYLCVKVDRVTKSKKVQSCNFEIFRIREKLFPVDSVEIKDGILAFAWEPVGSKFCVLHGEPPRVSASFYNIKKNANIELLKTMEKKQANSVFWSPSGQFVVLAGLRNMNGYFEFIDSNDMTVMNSREHFMATDVEWDPTGRYVVTGVSWWSHKVDNAFWVWNFQGKLLQKCARERFCQLLWRPRPPTLLTKEQIKEIKKNMKTYTKQFELKDRMSLTKASKEQIEKRQKLLADFQTLQEWLEQTYESQKEERMSLRGGLDTDNFDSNFEELEDEEEVEFFLGEEITEIDEFEYE</sequence>
<dbReference type="InterPro" id="IPR034363">
    <property type="entry name" value="eIF3B_RRM"/>
</dbReference>
<organism evidence="12 13">
    <name type="scientific">Holothuria leucospilota</name>
    <name type="common">Black long sea cucumber</name>
    <name type="synonym">Mertensiothuria leucospilota</name>
    <dbReference type="NCBI Taxonomy" id="206669"/>
    <lineage>
        <taxon>Eukaryota</taxon>
        <taxon>Metazoa</taxon>
        <taxon>Echinodermata</taxon>
        <taxon>Eleutherozoa</taxon>
        <taxon>Echinozoa</taxon>
        <taxon>Holothuroidea</taxon>
        <taxon>Aspidochirotacea</taxon>
        <taxon>Aspidochirotida</taxon>
        <taxon>Holothuriidae</taxon>
        <taxon>Holothuria</taxon>
    </lineage>
</organism>
<feature type="compositionally biased region" description="Polar residues" evidence="10">
    <location>
        <begin position="80"/>
        <end position="94"/>
    </location>
</feature>
<evidence type="ECO:0000256" key="1">
    <source>
        <dbReference type="ARBA" id="ARBA00004496"/>
    </source>
</evidence>
<keyword evidence="2 9" id="KW-0963">Cytoplasm</keyword>
<dbReference type="FunFam" id="3.30.70.330:FF:000607">
    <property type="entry name" value="Eukaryotic translation initiation factor 3 subunit B"/>
    <property type="match status" value="1"/>
</dbReference>
<keyword evidence="5" id="KW-0677">Repeat</keyword>
<dbReference type="InterPro" id="IPR035979">
    <property type="entry name" value="RBD_domain_sf"/>
</dbReference>
<proteinExistence type="inferred from homology"/>
<dbReference type="InterPro" id="IPR000504">
    <property type="entry name" value="RRM_dom"/>
</dbReference>
<feature type="compositionally biased region" description="Polar residues" evidence="10">
    <location>
        <begin position="9"/>
        <end position="24"/>
    </location>
</feature>
<evidence type="ECO:0000256" key="6">
    <source>
        <dbReference type="ARBA" id="ARBA00022884"/>
    </source>
</evidence>
<dbReference type="Gene3D" id="3.30.70.330">
    <property type="match status" value="1"/>
</dbReference>
<keyword evidence="6 9" id="KW-0694">RNA-binding</keyword>
<evidence type="ECO:0000256" key="3">
    <source>
        <dbReference type="ARBA" id="ARBA00022540"/>
    </source>
</evidence>
<keyword evidence="13" id="KW-1185">Reference proteome</keyword>
<dbReference type="Proteomes" id="UP001152320">
    <property type="component" value="Chromosome 8"/>
</dbReference>
<protein>
    <recommendedName>
        <fullName evidence="9">Eukaryotic translation initiation factor 3 subunit B</fullName>
        <shortName evidence="9">eIF3b</shortName>
    </recommendedName>
    <alternativeName>
        <fullName evidence="9">Eukaryotic translation initiation factor 3 subunit 9</fullName>
    </alternativeName>
</protein>
<dbReference type="InterPro" id="IPR011400">
    <property type="entry name" value="EIF3B"/>
</dbReference>
<dbReference type="Gene3D" id="2.130.10.10">
    <property type="entry name" value="YVTN repeat-like/Quinoprotein amine dehydrogenase"/>
    <property type="match status" value="1"/>
</dbReference>
<evidence type="ECO:0000259" key="11">
    <source>
        <dbReference type="PROSITE" id="PS50102"/>
    </source>
</evidence>
<evidence type="ECO:0000256" key="5">
    <source>
        <dbReference type="ARBA" id="ARBA00022737"/>
    </source>
</evidence>
<evidence type="ECO:0000256" key="7">
    <source>
        <dbReference type="ARBA" id="ARBA00022917"/>
    </source>
</evidence>
<dbReference type="Pfam" id="PF08662">
    <property type="entry name" value="eIF2A"/>
    <property type="match status" value="1"/>
</dbReference>
<gene>
    <name evidence="12" type="ORF">HOLleu_18335</name>
</gene>
<dbReference type="SUPFAM" id="SSF82171">
    <property type="entry name" value="DPP6 N-terminal domain-like"/>
    <property type="match status" value="1"/>
</dbReference>
<evidence type="ECO:0000256" key="10">
    <source>
        <dbReference type="SAM" id="MobiDB-lite"/>
    </source>
</evidence>
<dbReference type="GO" id="GO:0001732">
    <property type="term" value="P:formation of cytoplasmic translation initiation complex"/>
    <property type="evidence" value="ECO:0007669"/>
    <property type="project" value="UniProtKB-UniRule"/>
</dbReference>
<dbReference type="PANTHER" id="PTHR14068">
    <property type="entry name" value="EUKARYOTIC TRANSLATION INITIATION FACTOR 3 EIF3 -RELATED"/>
    <property type="match status" value="1"/>
</dbReference>
<dbReference type="Pfam" id="PF00076">
    <property type="entry name" value="RRM_1"/>
    <property type="match status" value="1"/>
</dbReference>
<dbReference type="InterPro" id="IPR012677">
    <property type="entry name" value="Nucleotide-bd_a/b_plait_sf"/>
</dbReference>
<evidence type="ECO:0000256" key="9">
    <source>
        <dbReference type="HAMAP-Rule" id="MF_03001"/>
    </source>
</evidence>
<dbReference type="GO" id="GO:0016282">
    <property type="term" value="C:eukaryotic 43S preinitiation complex"/>
    <property type="evidence" value="ECO:0007669"/>
    <property type="project" value="UniProtKB-UniRule"/>
</dbReference>
<dbReference type="GO" id="GO:0005852">
    <property type="term" value="C:eukaryotic translation initiation factor 3 complex"/>
    <property type="evidence" value="ECO:0007669"/>
    <property type="project" value="UniProtKB-UniRule"/>
</dbReference>
<dbReference type="SUPFAM" id="SSF54928">
    <property type="entry name" value="RNA-binding domain, RBD"/>
    <property type="match status" value="1"/>
</dbReference>
<dbReference type="GO" id="GO:0031369">
    <property type="term" value="F:translation initiation factor binding"/>
    <property type="evidence" value="ECO:0007669"/>
    <property type="project" value="InterPro"/>
</dbReference>